<reference evidence="3 4" key="1">
    <citation type="journal article" date="2020" name="IScience">
        <title>Genome Sequencing of the Endangered Kingdonia uniflora (Circaeasteraceae, Ranunculales) Reveals Potential Mechanisms of Evolutionary Specialization.</title>
        <authorList>
            <person name="Sun Y."/>
            <person name="Deng T."/>
            <person name="Zhang A."/>
            <person name="Moore M.J."/>
            <person name="Landis J.B."/>
            <person name="Lin N."/>
            <person name="Zhang H."/>
            <person name="Zhang X."/>
            <person name="Huang J."/>
            <person name="Zhang X."/>
            <person name="Sun H."/>
            <person name="Wang H."/>
        </authorList>
    </citation>
    <scope>NUCLEOTIDE SEQUENCE [LARGE SCALE GENOMIC DNA]</scope>
    <source>
        <strain evidence="3">TB1705</strain>
        <tissue evidence="3">Leaf</tissue>
    </source>
</reference>
<proteinExistence type="predicted"/>
<evidence type="ECO:0000313" key="3">
    <source>
        <dbReference type="EMBL" id="KAF6176144.1"/>
    </source>
</evidence>
<feature type="chain" id="PRO_5036400828" evidence="1">
    <location>
        <begin position="22"/>
        <end position="70"/>
    </location>
</feature>
<gene>
    <name evidence="2" type="ORF">GIB67_017643</name>
    <name evidence="3" type="ORF">GIB67_023435</name>
</gene>
<sequence>MQLVILNRLLLIILRAPPVNDRRANFVYSHMAKQCARERAEDIQRNLDPKHPSFVKSMVLSHVGGCFLLV</sequence>
<evidence type="ECO:0000256" key="1">
    <source>
        <dbReference type="SAM" id="SignalP"/>
    </source>
</evidence>
<feature type="signal peptide" evidence="1">
    <location>
        <begin position="1"/>
        <end position="21"/>
    </location>
</feature>
<protein>
    <submittedName>
        <fullName evidence="3">Uncharacterized protein</fullName>
    </submittedName>
</protein>
<organism evidence="3 4">
    <name type="scientific">Kingdonia uniflora</name>
    <dbReference type="NCBI Taxonomy" id="39325"/>
    <lineage>
        <taxon>Eukaryota</taxon>
        <taxon>Viridiplantae</taxon>
        <taxon>Streptophyta</taxon>
        <taxon>Embryophyta</taxon>
        <taxon>Tracheophyta</taxon>
        <taxon>Spermatophyta</taxon>
        <taxon>Magnoliopsida</taxon>
        <taxon>Ranunculales</taxon>
        <taxon>Circaeasteraceae</taxon>
        <taxon>Kingdonia</taxon>
    </lineage>
</organism>
<dbReference type="EMBL" id="JACGCM010000119">
    <property type="protein sequence ID" value="KAF6176144.1"/>
    <property type="molecule type" value="Genomic_DNA"/>
</dbReference>
<name>A0A7J7PAH5_9MAGN</name>
<dbReference type="OrthoDB" id="664332at2759"/>
<comment type="caution">
    <text evidence="3">The sequence shown here is derived from an EMBL/GenBank/DDBJ whole genome shotgun (WGS) entry which is preliminary data.</text>
</comment>
<keyword evidence="1" id="KW-0732">Signal</keyword>
<dbReference type="Proteomes" id="UP000541444">
    <property type="component" value="Unassembled WGS sequence"/>
</dbReference>
<dbReference type="EMBL" id="JACGCM010002156">
    <property type="protein sequence ID" value="KAF6144035.1"/>
    <property type="molecule type" value="Genomic_DNA"/>
</dbReference>
<accession>A0A7J7PAH5</accession>
<dbReference type="AlphaFoldDB" id="A0A7J7PAH5"/>
<evidence type="ECO:0000313" key="4">
    <source>
        <dbReference type="Proteomes" id="UP000541444"/>
    </source>
</evidence>
<keyword evidence="4" id="KW-1185">Reference proteome</keyword>
<evidence type="ECO:0000313" key="2">
    <source>
        <dbReference type="EMBL" id="KAF6144035.1"/>
    </source>
</evidence>